<protein>
    <submittedName>
        <fullName evidence="2">DUF4037 domain-containing protein</fullName>
    </submittedName>
</protein>
<dbReference type="Proteomes" id="UP000824214">
    <property type="component" value="Unassembled WGS sequence"/>
</dbReference>
<comment type="caution">
    <text evidence="2">The sequence shown here is derived from an EMBL/GenBank/DDBJ whole genome shotgun (WGS) entry which is preliminary data.</text>
</comment>
<reference evidence="2" key="2">
    <citation type="submission" date="2021-04" db="EMBL/GenBank/DDBJ databases">
        <authorList>
            <person name="Gilroy R."/>
        </authorList>
    </citation>
    <scope>NUCLEOTIDE SEQUENCE</scope>
    <source>
        <strain evidence="2">ChiBcolR8-3208</strain>
    </source>
</reference>
<accession>A0A9D2S0F9</accession>
<evidence type="ECO:0000313" key="3">
    <source>
        <dbReference type="Proteomes" id="UP000824214"/>
    </source>
</evidence>
<dbReference type="AlphaFoldDB" id="A0A9D2S0F9"/>
<dbReference type="Pfam" id="PF13228">
    <property type="entry name" value="DUF4037"/>
    <property type="match status" value="1"/>
</dbReference>
<sequence>MAAFIKGKELCRGFFEQVAKPILDRGFPGLVYSAGLLGYGSDVLGYDDVVSTDHMWGPRFYLFLREEDKALQPHILEAFSQEFPYTYRGYSVHFSRPDPNDKGIRHAEAITQGQVDPLIFFHTFEEYLDFYLGTHHPETLTDVEWLSLPEHHLLALAKAEFYVDMLHCQERLEPLRFYPENVWLYLVASCWSLVAEEQAFVKRCASVGDSLGSALVCGRIAERLMRLCFLYCRQYAPYSKWFGTAFQQLPIPQELKDAIGAAVAATDTAQREDNLVRAQQLTAQLHNSLGVTEAVPAEIVPYFGRDIQVIYADKISHTVRGHVQGALASAPLIGSLSQVANFTTLYEDIPLRRRVEGLYQE</sequence>
<proteinExistence type="predicted"/>
<dbReference type="EMBL" id="DWXZ01000252">
    <property type="protein sequence ID" value="HJB38719.1"/>
    <property type="molecule type" value="Genomic_DNA"/>
</dbReference>
<evidence type="ECO:0000313" key="2">
    <source>
        <dbReference type="EMBL" id="HJB38719.1"/>
    </source>
</evidence>
<name>A0A9D2S0F9_9FIRM</name>
<organism evidence="2 3">
    <name type="scientific">Candidatus Acutalibacter ornithocaccae</name>
    <dbReference type="NCBI Taxonomy" id="2838416"/>
    <lineage>
        <taxon>Bacteria</taxon>
        <taxon>Bacillati</taxon>
        <taxon>Bacillota</taxon>
        <taxon>Clostridia</taxon>
        <taxon>Eubacteriales</taxon>
        <taxon>Acutalibacteraceae</taxon>
        <taxon>Acutalibacter</taxon>
    </lineage>
</organism>
<reference evidence="2" key="1">
    <citation type="journal article" date="2021" name="PeerJ">
        <title>Extensive microbial diversity within the chicken gut microbiome revealed by metagenomics and culture.</title>
        <authorList>
            <person name="Gilroy R."/>
            <person name="Ravi A."/>
            <person name="Getino M."/>
            <person name="Pursley I."/>
            <person name="Horton D.L."/>
            <person name="Alikhan N.F."/>
            <person name="Baker D."/>
            <person name="Gharbi K."/>
            <person name="Hall N."/>
            <person name="Watson M."/>
            <person name="Adriaenssens E.M."/>
            <person name="Foster-Nyarko E."/>
            <person name="Jarju S."/>
            <person name="Secka A."/>
            <person name="Antonio M."/>
            <person name="Oren A."/>
            <person name="Chaudhuri R.R."/>
            <person name="La Ragione R."/>
            <person name="Hildebrand F."/>
            <person name="Pallen M.J."/>
        </authorList>
    </citation>
    <scope>NUCLEOTIDE SEQUENCE</scope>
    <source>
        <strain evidence="2">ChiBcolR8-3208</strain>
    </source>
</reference>
<gene>
    <name evidence="2" type="ORF">H9942_11745</name>
</gene>
<feature type="domain" description="DUF4037" evidence="1">
    <location>
        <begin position="145"/>
        <end position="242"/>
    </location>
</feature>
<dbReference type="InterPro" id="IPR025117">
    <property type="entry name" value="DUF4037"/>
</dbReference>
<evidence type="ECO:0000259" key="1">
    <source>
        <dbReference type="Pfam" id="PF13228"/>
    </source>
</evidence>